<evidence type="ECO:0000313" key="1">
    <source>
        <dbReference type="EnsemblPlants" id="AVESA.00010b.r2.1DG0143380.1.CDS"/>
    </source>
</evidence>
<accession>A0ACD5TXS6</accession>
<sequence length="466" mass="52189">MVGARREEGADEEGCRARAALLGAYELGRTLGEGSFGKVKHARRRATGEHFAVKILDRGRVLSHRGADDQVRREIATLTLLKHPNVVRLHEVAASKTKIYMVLEFVNGGELFDRIATKRKLSEQEGRRLFQQLIDGVSYCHGKGVFHRDLKPENVLVDRKGNIKISDFGLSALPQHLGGDGLLHTTCGSPNYIAPEVLQNRGYDGSLSDIWSCGVILYIMLVGYLPFDDRNMVVLYQKIFKGDTQIPEWLSPGAQDLLRKILEPDPRKRVNMEQIKTHEWFQKGYIPVAPYVDNDEDVQLGVIFPVKEISEAPGDKSIYKMNAFQLIGMASSLDLSGLFEEEEVSQRKIRFTSTHPPKDLLDKMESSATVSGFQVQRLQRKLKITSNCNRLNNPKPFLVCAEVFELGPSLHVVELKKSHGDSALYRQLCHRISSDLGISNIFKTEPLLGDDLPSFDSRAATPLVAL</sequence>
<dbReference type="Proteomes" id="UP001732700">
    <property type="component" value="Chromosome 1D"/>
</dbReference>
<organism evidence="1 2">
    <name type="scientific">Avena sativa</name>
    <name type="common">Oat</name>
    <dbReference type="NCBI Taxonomy" id="4498"/>
    <lineage>
        <taxon>Eukaryota</taxon>
        <taxon>Viridiplantae</taxon>
        <taxon>Streptophyta</taxon>
        <taxon>Embryophyta</taxon>
        <taxon>Tracheophyta</taxon>
        <taxon>Spermatophyta</taxon>
        <taxon>Magnoliopsida</taxon>
        <taxon>Liliopsida</taxon>
        <taxon>Poales</taxon>
        <taxon>Poaceae</taxon>
        <taxon>BOP clade</taxon>
        <taxon>Pooideae</taxon>
        <taxon>Poodae</taxon>
        <taxon>Poeae</taxon>
        <taxon>Poeae Chloroplast Group 1 (Aveneae type)</taxon>
        <taxon>Aveninae</taxon>
        <taxon>Avena</taxon>
    </lineage>
</organism>
<proteinExistence type="predicted"/>
<name>A0ACD5TXS6_AVESA</name>
<evidence type="ECO:0000313" key="2">
    <source>
        <dbReference type="Proteomes" id="UP001732700"/>
    </source>
</evidence>
<reference evidence="1" key="1">
    <citation type="submission" date="2021-05" db="EMBL/GenBank/DDBJ databases">
        <authorList>
            <person name="Scholz U."/>
            <person name="Mascher M."/>
            <person name="Fiebig A."/>
        </authorList>
    </citation>
    <scope>NUCLEOTIDE SEQUENCE [LARGE SCALE GENOMIC DNA]</scope>
</reference>
<keyword evidence="2" id="KW-1185">Reference proteome</keyword>
<protein>
    <submittedName>
        <fullName evidence="1">Uncharacterized protein</fullName>
    </submittedName>
</protein>
<reference evidence="1" key="2">
    <citation type="submission" date="2025-09" db="UniProtKB">
        <authorList>
            <consortium name="EnsemblPlants"/>
        </authorList>
    </citation>
    <scope>IDENTIFICATION</scope>
</reference>
<dbReference type="EnsemblPlants" id="AVESA.00010b.r2.1DG0143380.1">
    <property type="protein sequence ID" value="AVESA.00010b.r2.1DG0143380.1.CDS"/>
    <property type="gene ID" value="AVESA.00010b.r2.1DG0143380"/>
</dbReference>